<dbReference type="KEGG" id="ovi:T265_11040"/>
<name>A0A074Z4G0_OPIVI</name>
<feature type="region of interest" description="Disordered" evidence="1">
    <location>
        <begin position="1"/>
        <end position="24"/>
    </location>
</feature>
<reference evidence="2 3" key="1">
    <citation type="submission" date="2013-11" db="EMBL/GenBank/DDBJ databases">
        <title>Opisthorchis viverrini - life in the bile duct.</title>
        <authorList>
            <person name="Young N.D."/>
            <person name="Nagarajan N."/>
            <person name="Lin S.J."/>
            <person name="Korhonen P.K."/>
            <person name="Jex A.R."/>
            <person name="Hall R.S."/>
            <person name="Safavi-Hemami H."/>
            <person name="Kaewkong W."/>
            <person name="Bertrand D."/>
            <person name="Gao S."/>
            <person name="Seet Q."/>
            <person name="Wongkham S."/>
            <person name="Teh B.T."/>
            <person name="Wongkham C."/>
            <person name="Intapan P.M."/>
            <person name="Maleewong W."/>
            <person name="Yang X."/>
            <person name="Hu M."/>
            <person name="Wang Z."/>
            <person name="Hofmann A."/>
            <person name="Sternberg P.W."/>
            <person name="Tan P."/>
            <person name="Wang J."/>
            <person name="Gasser R.B."/>
        </authorList>
    </citation>
    <scope>NUCLEOTIDE SEQUENCE [LARGE SCALE GENOMIC DNA]</scope>
</reference>
<dbReference type="Proteomes" id="UP000054324">
    <property type="component" value="Unassembled WGS sequence"/>
</dbReference>
<proteinExistence type="predicted"/>
<protein>
    <submittedName>
        <fullName evidence="2">Uncharacterized protein</fullName>
    </submittedName>
</protein>
<organism evidence="2 3">
    <name type="scientific">Opisthorchis viverrini</name>
    <name type="common">Southeast Asian liver fluke</name>
    <dbReference type="NCBI Taxonomy" id="6198"/>
    <lineage>
        <taxon>Eukaryota</taxon>
        <taxon>Metazoa</taxon>
        <taxon>Spiralia</taxon>
        <taxon>Lophotrochozoa</taxon>
        <taxon>Platyhelminthes</taxon>
        <taxon>Trematoda</taxon>
        <taxon>Digenea</taxon>
        <taxon>Opisthorchiida</taxon>
        <taxon>Opisthorchiata</taxon>
        <taxon>Opisthorchiidae</taxon>
        <taxon>Opisthorchis</taxon>
    </lineage>
</organism>
<dbReference type="CTD" id="20325208"/>
<feature type="compositionally biased region" description="Basic and acidic residues" evidence="1">
    <location>
        <begin position="1"/>
        <end position="14"/>
    </location>
</feature>
<gene>
    <name evidence="2" type="ORF">T265_11040</name>
</gene>
<evidence type="ECO:0000313" key="2">
    <source>
        <dbReference type="EMBL" id="KER20417.1"/>
    </source>
</evidence>
<dbReference type="RefSeq" id="XP_009175848.1">
    <property type="nucleotide sequence ID" value="XM_009177584.1"/>
</dbReference>
<sequence length="127" mass="13568">MSNKEKPNRGREPNGKGTGAKKSFVLSGRPSRIACHDFSAAVEQAHLDTISKNGTIGRIRIASFANLTGLEFSDPRQVDLSQAARSGKEGMCCNGGINFTSAGSPCMRQENHLGSDKENAKIPLHQA</sequence>
<dbReference type="EMBL" id="KL597060">
    <property type="protein sequence ID" value="KER20417.1"/>
    <property type="molecule type" value="Genomic_DNA"/>
</dbReference>
<dbReference type="AlphaFoldDB" id="A0A074Z4G0"/>
<accession>A0A074Z4G0</accession>
<evidence type="ECO:0000256" key="1">
    <source>
        <dbReference type="SAM" id="MobiDB-lite"/>
    </source>
</evidence>
<dbReference type="GeneID" id="20325208"/>
<evidence type="ECO:0000313" key="3">
    <source>
        <dbReference type="Proteomes" id="UP000054324"/>
    </source>
</evidence>
<keyword evidence="3" id="KW-1185">Reference proteome</keyword>